<feature type="compositionally biased region" description="Acidic residues" evidence="1">
    <location>
        <begin position="176"/>
        <end position="186"/>
    </location>
</feature>
<accession>A0A4P9WP88</accession>
<dbReference type="AlphaFoldDB" id="A0A4P9WP88"/>
<evidence type="ECO:0000313" key="3">
    <source>
        <dbReference type="Proteomes" id="UP000269721"/>
    </source>
</evidence>
<name>A0A4P9WP88_9FUNG</name>
<protein>
    <submittedName>
        <fullName evidence="2">Uncharacterized protein</fullName>
    </submittedName>
</protein>
<organism evidence="2 3">
    <name type="scientific">Blyttiomyces helicus</name>
    <dbReference type="NCBI Taxonomy" id="388810"/>
    <lineage>
        <taxon>Eukaryota</taxon>
        <taxon>Fungi</taxon>
        <taxon>Fungi incertae sedis</taxon>
        <taxon>Chytridiomycota</taxon>
        <taxon>Chytridiomycota incertae sedis</taxon>
        <taxon>Chytridiomycetes</taxon>
        <taxon>Chytridiomycetes incertae sedis</taxon>
        <taxon>Blyttiomyces</taxon>
    </lineage>
</organism>
<feature type="region of interest" description="Disordered" evidence="1">
    <location>
        <begin position="21"/>
        <end position="46"/>
    </location>
</feature>
<gene>
    <name evidence="2" type="ORF">BDK51DRAFT_42356</name>
</gene>
<dbReference type="Proteomes" id="UP000269721">
    <property type="component" value="Unassembled WGS sequence"/>
</dbReference>
<proteinExistence type="predicted"/>
<feature type="region of interest" description="Disordered" evidence="1">
    <location>
        <begin position="143"/>
        <end position="201"/>
    </location>
</feature>
<evidence type="ECO:0000256" key="1">
    <source>
        <dbReference type="SAM" id="MobiDB-lite"/>
    </source>
</evidence>
<feature type="region of interest" description="Disordered" evidence="1">
    <location>
        <begin position="394"/>
        <end position="424"/>
    </location>
</feature>
<reference evidence="3" key="1">
    <citation type="journal article" date="2018" name="Nat. Microbiol.">
        <title>Leveraging single-cell genomics to expand the fungal tree of life.</title>
        <authorList>
            <person name="Ahrendt S.R."/>
            <person name="Quandt C.A."/>
            <person name="Ciobanu D."/>
            <person name="Clum A."/>
            <person name="Salamov A."/>
            <person name="Andreopoulos B."/>
            <person name="Cheng J.F."/>
            <person name="Woyke T."/>
            <person name="Pelin A."/>
            <person name="Henrissat B."/>
            <person name="Reynolds N.K."/>
            <person name="Benny G.L."/>
            <person name="Smith M.E."/>
            <person name="James T.Y."/>
            <person name="Grigoriev I.V."/>
        </authorList>
    </citation>
    <scope>NUCLEOTIDE SEQUENCE [LARGE SCALE GENOMIC DNA]</scope>
</reference>
<sequence>MFILTLPSLIPLNSLFDKNPDAWPSSTPAPASRGQTSMSPSQLLLGGNGSGQFQIPDLSSVRRTRTSFEVSIKGSPFTPHPTNSFIADLAALSSPSALTSLVSAPAPSAASPSIASAAEPAQFIRNIISSPAVNLSRSSLRNNVAPESENVRGAGVDRLAASRGSIDAASPTMDERDAENEMEVDDSMSGSPLSHGFENDSAPLAYIDRSPRTAADATMDSSFSSSENDEDNPLRADDMELTTCLGGLIPSVVTGLPQHSAENEEGASAQALGPVEPLGAGRAADVDDTINGFFQVSEKKELRRATVVVPLQLTVATARLAPASQSAVAVPALAKAALMPMPPISSQPRASPNVPASVPSPRLNLTAVDRRRSVGPPTMLRDNDSIARFFYDTKNPQQASMPHPPTALSDDSSEDEGEAHSIIDSTAEIMEITRCYGGIMREPPTPTTDSLPAGTFYDACEYWCMEMGFLGACQQAEVFAPSNLI</sequence>
<evidence type="ECO:0000313" key="2">
    <source>
        <dbReference type="EMBL" id="RKO94125.1"/>
    </source>
</evidence>
<keyword evidence="3" id="KW-1185">Reference proteome</keyword>
<feature type="compositionally biased region" description="Polar residues" evidence="1">
    <location>
        <begin position="24"/>
        <end position="38"/>
    </location>
</feature>
<feature type="region of interest" description="Disordered" evidence="1">
    <location>
        <begin position="213"/>
        <end position="234"/>
    </location>
</feature>
<dbReference type="EMBL" id="KZ993999">
    <property type="protein sequence ID" value="RKO94125.1"/>
    <property type="molecule type" value="Genomic_DNA"/>
</dbReference>